<accession>A0A1U7JK63</accession>
<proteinExistence type="predicted"/>
<dbReference type="EMBL" id="LVVZ01000007">
    <property type="protein sequence ID" value="OKL45095.1"/>
    <property type="molecule type" value="Genomic_DNA"/>
</dbReference>
<evidence type="ECO:0000313" key="1">
    <source>
        <dbReference type="EMBL" id="OKL45095.1"/>
    </source>
</evidence>
<dbReference type="Proteomes" id="UP000185783">
    <property type="component" value="Unassembled WGS sequence"/>
</dbReference>
<comment type="caution">
    <text evidence="1">The sequence shown here is derived from an EMBL/GenBank/DDBJ whole genome shotgun (WGS) entry which is preliminary data.</text>
</comment>
<organism evidence="1 2">
    <name type="scientific">Pseudovibrio exalbescens</name>
    <dbReference type="NCBI Taxonomy" id="197461"/>
    <lineage>
        <taxon>Bacteria</taxon>
        <taxon>Pseudomonadati</taxon>
        <taxon>Pseudomonadota</taxon>
        <taxon>Alphaproteobacteria</taxon>
        <taxon>Hyphomicrobiales</taxon>
        <taxon>Stappiaceae</taxon>
        <taxon>Pseudovibrio</taxon>
    </lineage>
</organism>
<reference evidence="1 2" key="1">
    <citation type="submission" date="2016-03" db="EMBL/GenBank/DDBJ databases">
        <title>Genome sequence of Nesiotobacter sp. nov., a moderately halophilic alphaproteobacterium isolated from the Yellow Sea, China.</title>
        <authorList>
            <person name="Zhang G."/>
            <person name="Zhang R."/>
        </authorList>
    </citation>
    <scope>NUCLEOTIDE SEQUENCE [LARGE SCALE GENOMIC DNA]</scope>
    <source>
        <strain evidence="1 2">WB1-6</strain>
    </source>
</reference>
<name>A0A1U7JK63_9HYPH</name>
<sequence length="83" mass="8926">MPAIVLDQNWTNLPGGKWQPQFNDNGVWVDANGQTPISFLPLVRSNPAGDEKALSGAFTVPGGSQYQAHTIPQSANQVRLNPV</sequence>
<protein>
    <submittedName>
        <fullName evidence="1">Uncharacterized protein</fullName>
    </submittedName>
</protein>
<evidence type="ECO:0000313" key="2">
    <source>
        <dbReference type="Proteomes" id="UP000185783"/>
    </source>
</evidence>
<keyword evidence="2" id="KW-1185">Reference proteome</keyword>
<gene>
    <name evidence="1" type="ORF">A3843_04910</name>
</gene>
<dbReference type="RefSeq" id="WP_036489404.1">
    <property type="nucleotide sequence ID" value="NZ_LVVZ01000007.1"/>
</dbReference>
<dbReference type="AlphaFoldDB" id="A0A1U7JK63"/>